<evidence type="ECO:0000313" key="3">
    <source>
        <dbReference type="Proteomes" id="UP000001966"/>
    </source>
</evidence>
<sequence length="436" mass="50075">MMKRTFQSTQTDSQVSPQTYLTIHSLRRSQGTPVLTVLTGTLNDTRGIWCRWIQQESRNTVIWSPGMAKSLSISWIETLLASADLQHQLLLYLAQVNRCTTEEIFLALKNKSSDELEIFQQQLPIQLSTQESLLLSWFLTQIALSCELTPDLASNLAQAMKLEDGENLAQGIMAFTKLLPVEILPGLLMEVTDDELLRSPFIRMLAQIAERLPEMPIALAAIPAHFENYCTKAPESRIKAMLRLGIIKAQSYSDSHYTLPDKTDQILRQCNAPTQLYEEAQSLLRLIVEKKDDSSVARSQAEQFLFHILEWVPETRGVFKLNVKMPFKFGKRLMEIDLFSISDQIALEIDGYYHFQDPESWRRDRRKDLVLQMHDILVLRFLAEDIVSQLDEILDNVYQALQHRRNKKLNQKINDECNWISDTSRADSNSIPGLFS</sequence>
<dbReference type="eggNOG" id="COG2852">
    <property type="taxonomic scope" value="Bacteria"/>
</dbReference>
<dbReference type="AlphaFoldDB" id="Q0AH49"/>
<protein>
    <recommendedName>
        <fullName evidence="1">DUF559 domain-containing protein</fullName>
    </recommendedName>
</protein>
<reference evidence="2 3" key="1">
    <citation type="journal article" date="2007" name="Environ. Microbiol.">
        <title>Whole-genome analysis of the ammonia-oxidizing bacterium, Nitrosomonas eutropha C91: implications for niche adaptation.</title>
        <authorList>
            <person name="Stein L.Y."/>
            <person name="Arp D.J."/>
            <person name="Berube P.M."/>
            <person name="Chain P.S."/>
            <person name="Hauser L."/>
            <person name="Jetten M.S."/>
            <person name="Klotz M.G."/>
            <person name="Larimer F.W."/>
            <person name="Norton J.M."/>
            <person name="Op den Camp H.J.M."/>
            <person name="Shin M."/>
            <person name="Wei X."/>
        </authorList>
    </citation>
    <scope>NUCLEOTIDE SEQUENCE [LARGE SCALE GENOMIC DNA]</scope>
    <source>
        <strain evidence="3">DSM 101675 / C91 / Nm57</strain>
    </source>
</reference>
<proteinExistence type="predicted"/>
<dbReference type="Pfam" id="PF04480">
    <property type="entry name" value="DUF559"/>
    <property type="match status" value="1"/>
</dbReference>
<organism evidence="2 3">
    <name type="scientific">Nitrosomonas eutropha (strain DSM 101675 / C91 / Nm57)</name>
    <dbReference type="NCBI Taxonomy" id="335283"/>
    <lineage>
        <taxon>Bacteria</taxon>
        <taxon>Pseudomonadati</taxon>
        <taxon>Pseudomonadota</taxon>
        <taxon>Betaproteobacteria</taxon>
        <taxon>Nitrosomonadales</taxon>
        <taxon>Nitrosomonadaceae</taxon>
        <taxon>Nitrosomonas</taxon>
    </lineage>
</organism>
<dbReference type="OrthoDB" id="570739at2"/>
<dbReference type="STRING" id="335283.Neut_1078"/>
<dbReference type="Proteomes" id="UP000001966">
    <property type="component" value="Chromosome"/>
</dbReference>
<dbReference type="Gene3D" id="3.40.960.10">
    <property type="entry name" value="VSR Endonuclease"/>
    <property type="match status" value="1"/>
</dbReference>
<evidence type="ECO:0000313" key="2">
    <source>
        <dbReference type="EMBL" id="ABI59333.1"/>
    </source>
</evidence>
<evidence type="ECO:0000259" key="1">
    <source>
        <dbReference type="Pfam" id="PF04480"/>
    </source>
</evidence>
<dbReference type="EMBL" id="CP000450">
    <property type="protein sequence ID" value="ABI59333.1"/>
    <property type="molecule type" value="Genomic_DNA"/>
</dbReference>
<name>Q0AH49_NITEC</name>
<accession>Q0AH49</accession>
<dbReference type="InterPro" id="IPR007569">
    <property type="entry name" value="DUF559"/>
</dbReference>
<dbReference type="HOGENOM" id="CLU_675997_0_0_4"/>
<feature type="domain" description="DUF559" evidence="1">
    <location>
        <begin position="336"/>
        <end position="402"/>
    </location>
</feature>
<dbReference type="KEGG" id="net:Neut_1078"/>
<gene>
    <name evidence="2" type="ordered locus">Neut_1078</name>
</gene>